<name>A0AAD7FX45_MYCRO</name>
<keyword evidence="2" id="KW-1185">Reference proteome</keyword>
<protein>
    <submittedName>
        <fullName evidence="1">Uncharacterized protein</fullName>
    </submittedName>
</protein>
<comment type="caution">
    <text evidence="1">The sequence shown here is derived from an EMBL/GenBank/DDBJ whole genome shotgun (WGS) entry which is preliminary data.</text>
</comment>
<accession>A0AAD7FX45</accession>
<proteinExistence type="predicted"/>
<dbReference type="EMBL" id="JARKIE010000417">
    <property type="protein sequence ID" value="KAJ7642538.1"/>
    <property type="molecule type" value="Genomic_DNA"/>
</dbReference>
<gene>
    <name evidence="1" type="ORF">B0H17DRAFT_1148796</name>
</gene>
<organism evidence="1 2">
    <name type="scientific">Mycena rosella</name>
    <name type="common">Pink bonnet</name>
    <name type="synonym">Agaricus rosellus</name>
    <dbReference type="NCBI Taxonomy" id="1033263"/>
    <lineage>
        <taxon>Eukaryota</taxon>
        <taxon>Fungi</taxon>
        <taxon>Dikarya</taxon>
        <taxon>Basidiomycota</taxon>
        <taxon>Agaricomycotina</taxon>
        <taxon>Agaricomycetes</taxon>
        <taxon>Agaricomycetidae</taxon>
        <taxon>Agaricales</taxon>
        <taxon>Marasmiineae</taxon>
        <taxon>Mycenaceae</taxon>
        <taxon>Mycena</taxon>
    </lineage>
</organism>
<dbReference type="AlphaFoldDB" id="A0AAD7FX45"/>
<reference evidence="1" key="1">
    <citation type="submission" date="2023-03" db="EMBL/GenBank/DDBJ databases">
        <title>Massive genome expansion in bonnet fungi (Mycena s.s.) driven by repeated elements and novel gene families across ecological guilds.</title>
        <authorList>
            <consortium name="Lawrence Berkeley National Laboratory"/>
            <person name="Harder C.B."/>
            <person name="Miyauchi S."/>
            <person name="Viragh M."/>
            <person name="Kuo A."/>
            <person name="Thoen E."/>
            <person name="Andreopoulos B."/>
            <person name="Lu D."/>
            <person name="Skrede I."/>
            <person name="Drula E."/>
            <person name="Henrissat B."/>
            <person name="Morin E."/>
            <person name="Kohler A."/>
            <person name="Barry K."/>
            <person name="LaButti K."/>
            <person name="Morin E."/>
            <person name="Salamov A."/>
            <person name="Lipzen A."/>
            <person name="Mereny Z."/>
            <person name="Hegedus B."/>
            <person name="Baldrian P."/>
            <person name="Stursova M."/>
            <person name="Weitz H."/>
            <person name="Taylor A."/>
            <person name="Grigoriev I.V."/>
            <person name="Nagy L.G."/>
            <person name="Martin F."/>
            <person name="Kauserud H."/>
        </authorList>
    </citation>
    <scope>NUCLEOTIDE SEQUENCE</scope>
    <source>
        <strain evidence="1">CBHHK067</strain>
    </source>
</reference>
<evidence type="ECO:0000313" key="1">
    <source>
        <dbReference type="EMBL" id="KAJ7642538.1"/>
    </source>
</evidence>
<evidence type="ECO:0000313" key="2">
    <source>
        <dbReference type="Proteomes" id="UP001221757"/>
    </source>
</evidence>
<dbReference type="Proteomes" id="UP001221757">
    <property type="component" value="Unassembled WGS sequence"/>
</dbReference>
<sequence length="150" mass="17223">MSLLPNSFFLPTQEYHPIIRRYLRLLQRQGRWEQMVNAENIEQAWALSSGGSGFWSGREIPAGPRHTSLAGGLWRWDEERAQAALAEGRRYAAYFKEVRPESDDALLCLIAHYRVYLRSVEQRRLEGLAVIAPSSSVVQISKIVAREHEE</sequence>